<reference evidence="4" key="2">
    <citation type="submission" date="2020-10" db="UniProtKB">
        <authorList>
            <consortium name="WormBaseParasite"/>
        </authorList>
    </citation>
    <scope>IDENTIFICATION</scope>
</reference>
<sequence>MTKPVTMHEHISIKRVSRRYKSESAKEAEQNRLSAAFHKEPRVNAAGKIICHVPIVECLCPGEPVNVENAAEAVKLDCTFDQCEYAKHKIHMECYLALEDELYTILKHLGHKTRNWTDSQIRQNIWRKRGMTLIEKSLRCPCGKGCVTRNEDAWAETEKAAIIRGPRTPKTSICVSRIRCQSETVCTTPRKRTISSGVRKSESHTDDSGRGASLLSSSSGSHSPEYTSPMASRASRRTVSFCDANGHPLDESIVDKMTAEFAGM</sequence>
<evidence type="ECO:0000313" key="4">
    <source>
        <dbReference type="WBParaSite" id="Pan_g23935.t1"/>
    </source>
</evidence>
<organism evidence="3 4">
    <name type="scientific">Panagrellus redivivus</name>
    <name type="common">Microworm</name>
    <dbReference type="NCBI Taxonomy" id="6233"/>
    <lineage>
        <taxon>Eukaryota</taxon>
        <taxon>Metazoa</taxon>
        <taxon>Ecdysozoa</taxon>
        <taxon>Nematoda</taxon>
        <taxon>Chromadorea</taxon>
        <taxon>Rhabditida</taxon>
        <taxon>Tylenchina</taxon>
        <taxon>Panagrolaimomorpha</taxon>
        <taxon>Panagrolaimoidea</taxon>
        <taxon>Panagrolaimidae</taxon>
        <taxon>Panagrellus</taxon>
    </lineage>
</organism>
<dbReference type="Proteomes" id="UP000492821">
    <property type="component" value="Unassembled WGS sequence"/>
</dbReference>
<dbReference type="InterPro" id="IPR026066">
    <property type="entry name" value="Headcase"/>
</dbReference>
<evidence type="ECO:0000259" key="2">
    <source>
        <dbReference type="Pfam" id="PF15353"/>
    </source>
</evidence>
<dbReference type="AlphaFoldDB" id="A0A7E4VS46"/>
<reference evidence="3" key="1">
    <citation type="journal article" date="2013" name="Genetics">
        <title>The draft genome and transcriptome of Panagrellus redivivus are shaped by the harsh demands of a free-living lifestyle.</title>
        <authorList>
            <person name="Srinivasan J."/>
            <person name="Dillman A.R."/>
            <person name="Macchietto M.G."/>
            <person name="Heikkinen L."/>
            <person name="Lakso M."/>
            <person name="Fracchia K.M."/>
            <person name="Antoshechkin I."/>
            <person name="Mortazavi A."/>
            <person name="Wong G."/>
            <person name="Sternberg P.W."/>
        </authorList>
    </citation>
    <scope>NUCLEOTIDE SEQUENCE [LARGE SCALE GENOMIC DNA]</scope>
    <source>
        <strain evidence="3">MT8872</strain>
    </source>
</reference>
<dbReference type="PANTHER" id="PTHR13425:SF3">
    <property type="entry name" value="HEADCASE PROTEIN HOMOLOG"/>
    <property type="match status" value="1"/>
</dbReference>
<dbReference type="Pfam" id="PF15353">
    <property type="entry name" value="HECA_N"/>
    <property type="match status" value="1"/>
</dbReference>
<feature type="domain" description="Headcase N-terminal" evidence="2">
    <location>
        <begin position="51"/>
        <end position="150"/>
    </location>
</feature>
<proteinExistence type="predicted"/>
<dbReference type="WBParaSite" id="Pan_g23935.t1">
    <property type="protein sequence ID" value="Pan_g23935.t1"/>
    <property type="gene ID" value="Pan_g23935"/>
</dbReference>
<dbReference type="InterPro" id="IPR054537">
    <property type="entry name" value="HECA_N"/>
</dbReference>
<evidence type="ECO:0000313" key="3">
    <source>
        <dbReference type="Proteomes" id="UP000492821"/>
    </source>
</evidence>
<name>A0A7E4VS46_PANRE</name>
<keyword evidence="3" id="KW-1185">Reference proteome</keyword>
<feature type="region of interest" description="Disordered" evidence="1">
    <location>
        <begin position="191"/>
        <end position="234"/>
    </location>
</feature>
<protein>
    <submittedName>
        <fullName evidence="4">Expressed conserved protein</fullName>
    </submittedName>
</protein>
<feature type="compositionally biased region" description="Basic and acidic residues" evidence="1">
    <location>
        <begin position="199"/>
        <end position="209"/>
    </location>
</feature>
<feature type="compositionally biased region" description="Low complexity" evidence="1">
    <location>
        <begin position="210"/>
        <end position="223"/>
    </location>
</feature>
<dbReference type="PANTHER" id="PTHR13425">
    <property type="entry name" value="HEADCASE PROTEIN"/>
    <property type="match status" value="1"/>
</dbReference>
<accession>A0A7E4VS46</accession>
<evidence type="ECO:0000256" key="1">
    <source>
        <dbReference type="SAM" id="MobiDB-lite"/>
    </source>
</evidence>